<evidence type="ECO:0000256" key="1">
    <source>
        <dbReference type="SAM" id="Coils"/>
    </source>
</evidence>
<reference evidence="3" key="1">
    <citation type="submission" date="2017-02" db="EMBL/GenBank/DDBJ databases">
        <authorList>
            <person name="Varghese N."/>
            <person name="Submissions S."/>
        </authorList>
    </citation>
    <scope>NUCLEOTIDE SEQUENCE [LARGE SCALE GENOMIC DNA]</scope>
    <source>
        <strain evidence="3">ATCC BAA-73</strain>
    </source>
</reference>
<dbReference type="Gene3D" id="1.20.1260.120">
    <property type="entry name" value="Protein of unknown function DUF2935"/>
    <property type="match status" value="1"/>
</dbReference>
<dbReference type="RefSeq" id="WP_078809781.1">
    <property type="nucleotide sequence ID" value="NZ_FUWM01000009.1"/>
</dbReference>
<evidence type="ECO:0008006" key="4">
    <source>
        <dbReference type="Google" id="ProtNLM"/>
    </source>
</evidence>
<feature type="coiled-coil region" evidence="1">
    <location>
        <begin position="40"/>
        <end position="74"/>
    </location>
</feature>
<dbReference type="OrthoDB" id="1633927at2"/>
<evidence type="ECO:0000313" key="3">
    <source>
        <dbReference type="Proteomes" id="UP000190625"/>
    </source>
</evidence>
<proteinExistence type="predicted"/>
<evidence type="ECO:0000313" key="2">
    <source>
        <dbReference type="EMBL" id="SJZ59699.1"/>
    </source>
</evidence>
<dbReference type="Pfam" id="PF11155">
    <property type="entry name" value="DUF2935"/>
    <property type="match status" value="2"/>
</dbReference>
<dbReference type="AlphaFoldDB" id="A0A1T4LY83"/>
<dbReference type="Proteomes" id="UP000190625">
    <property type="component" value="Unassembled WGS sequence"/>
</dbReference>
<organism evidence="2 3">
    <name type="scientific">Selenihalanaerobacter shriftii</name>
    <dbReference type="NCBI Taxonomy" id="142842"/>
    <lineage>
        <taxon>Bacteria</taxon>
        <taxon>Bacillati</taxon>
        <taxon>Bacillota</taxon>
        <taxon>Clostridia</taxon>
        <taxon>Halanaerobiales</taxon>
        <taxon>Halobacteroidaceae</taxon>
        <taxon>Selenihalanaerobacter</taxon>
    </lineage>
</organism>
<keyword evidence="3" id="KW-1185">Reference proteome</keyword>
<name>A0A1T4LY83_9FIRM</name>
<protein>
    <recommendedName>
        <fullName evidence="4">DUF2935 domain-containing protein</fullName>
    </recommendedName>
</protein>
<sequence>MKKERIKNQIVDDSLNDIRFWVARMKEHALFIKLGLPADRVGLREEAQDFIDEFEELEERLNNVTEINTELLQNLIDAVSDLIGFKQDILNMLVECELRSSLMPSLVDHLISEAIYFQEILINTPEPNTFREILQEEVFWLQIMEEHVEFIIHLLDPSEKTLLTQAEQFREIFSRLLEIARDLESMAESLPDCFNTVIRFTNEVIEATTELRDFKAAAHELVEDCQVLSTVPTPILTAHVRLETDKFLEELDELKDNIPECDAEPPTGEFDFETLARNNTDNFRGRLEERFFGATNLVELTNILDEFGIQIPSRTDFNRNIVIGAIEYDIDSLNLENMTIQVVVNRKQRGYHLIKMLKNQLPNPGNYTLEFVTTRGTTLDRDQINIES</sequence>
<gene>
    <name evidence="2" type="ORF">SAMN02745118_01297</name>
</gene>
<dbReference type="EMBL" id="FUWM01000009">
    <property type="protein sequence ID" value="SJZ59699.1"/>
    <property type="molecule type" value="Genomic_DNA"/>
</dbReference>
<keyword evidence="1" id="KW-0175">Coiled coil</keyword>
<dbReference type="SUPFAM" id="SSF158430">
    <property type="entry name" value="Bacillus cereus metalloprotein-like"/>
    <property type="match status" value="2"/>
</dbReference>
<dbReference type="InterPro" id="IPR021328">
    <property type="entry name" value="CotB-like"/>
</dbReference>
<dbReference type="STRING" id="142842.SAMN02745118_01297"/>
<accession>A0A1T4LY83</accession>